<evidence type="ECO:0000256" key="1">
    <source>
        <dbReference type="ARBA" id="ARBA00004123"/>
    </source>
</evidence>
<comment type="caution">
    <text evidence="4">The sequence shown here is derived from an EMBL/GenBank/DDBJ whole genome shotgun (WGS) entry which is preliminary data.</text>
</comment>
<dbReference type="EMBL" id="AMCV02000021">
    <property type="protein sequence ID" value="TDZ19091.1"/>
    <property type="molecule type" value="Genomic_DNA"/>
</dbReference>
<dbReference type="PANTHER" id="PTHR37534:SF17">
    <property type="entry name" value="ZN(2)-C6 FUNGAL-TYPE DOMAIN-CONTAINING PROTEIN"/>
    <property type="match status" value="1"/>
</dbReference>
<keyword evidence="5" id="KW-1185">Reference proteome</keyword>
<gene>
    <name evidence="4" type="ORF">Cob_v007957</name>
</gene>
<proteinExistence type="predicted"/>
<dbReference type="Pfam" id="PF11951">
    <property type="entry name" value="Fungal_trans_2"/>
    <property type="match status" value="2"/>
</dbReference>
<accession>A0A484FN23</accession>
<dbReference type="PANTHER" id="PTHR37534">
    <property type="entry name" value="TRANSCRIPTIONAL ACTIVATOR PROTEIN UGA3"/>
    <property type="match status" value="1"/>
</dbReference>
<name>A0A484FN23_COLOR</name>
<feature type="compositionally biased region" description="Polar residues" evidence="3">
    <location>
        <begin position="7"/>
        <end position="22"/>
    </location>
</feature>
<evidence type="ECO:0000313" key="4">
    <source>
        <dbReference type="EMBL" id="TDZ19091.1"/>
    </source>
</evidence>
<dbReference type="STRING" id="1213857.A0A484FN23"/>
<dbReference type="GO" id="GO:0045944">
    <property type="term" value="P:positive regulation of transcription by RNA polymerase II"/>
    <property type="evidence" value="ECO:0007669"/>
    <property type="project" value="TreeGrafter"/>
</dbReference>
<dbReference type="InterPro" id="IPR021858">
    <property type="entry name" value="Fun_TF"/>
</dbReference>
<dbReference type="GO" id="GO:0000976">
    <property type="term" value="F:transcription cis-regulatory region binding"/>
    <property type="evidence" value="ECO:0007669"/>
    <property type="project" value="TreeGrafter"/>
</dbReference>
<evidence type="ECO:0000313" key="5">
    <source>
        <dbReference type="Proteomes" id="UP000014480"/>
    </source>
</evidence>
<reference evidence="5" key="2">
    <citation type="journal article" date="2019" name="Mol. Plant Microbe Interact.">
        <title>Genome sequence resources for four phytopathogenic fungi from the Colletotrichum orbiculare species complex.</title>
        <authorList>
            <person name="Gan P."/>
            <person name="Tsushima A."/>
            <person name="Narusaka M."/>
            <person name="Narusaka Y."/>
            <person name="Takano Y."/>
            <person name="Kubo Y."/>
            <person name="Shirasu K."/>
        </authorList>
    </citation>
    <scope>GENOME REANNOTATION</scope>
    <source>
        <strain evidence="5">104-T / ATCC 96160 / CBS 514.97 / LARS 414 / MAFF 240422</strain>
    </source>
</reference>
<protein>
    <submittedName>
        <fullName evidence="4">Uncharacterized protein</fullName>
    </submittedName>
</protein>
<dbReference type="AlphaFoldDB" id="A0A484FN23"/>
<feature type="region of interest" description="Disordered" evidence="3">
    <location>
        <begin position="1"/>
        <end position="37"/>
    </location>
</feature>
<sequence>MIAEKGPNTTLRTASTASQSPSPHYGQRHYAQHTSSLSSEDKRLLRCTSRSLKCSGLGVRHRFSEGVAVRGHWAGKWIRQVFEERKSRLEFRQLSLLLHFSNHIAGEMVVIDGPHNGWRHLVLPIAHTDIVLRSAVLAVASFHLDSRLSIDTERTFDPNHFSTSSGNGQTKASRMYASAITSLKKMAFNPNPQSTKPTALLCILTLLVAVMVTGSEDFPILFGALESALEYFGGEGGLSGGEVDGFILRQVRKMRVYAAPLLSEQDGVATLSSQILITKGFDCIRYFSFRRPEHATSAWLAKSLNQQSYDIYLRQAARRSRTMSSGISSVAEDAESICRVQKYINTLEAFPPHSPGKQVLIWATFVAASDCILEDHKMYFQNVFLEFYQRSGFGNIQRAAEYLQVLWEQRQRSMEASWTALLPHAKVLIM</sequence>
<dbReference type="Proteomes" id="UP000014480">
    <property type="component" value="Unassembled WGS sequence"/>
</dbReference>
<dbReference type="GO" id="GO:0005634">
    <property type="term" value="C:nucleus"/>
    <property type="evidence" value="ECO:0007669"/>
    <property type="project" value="UniProtKB-SubCell"/>
</dbReference>
<dbReference type="OrthoDB" id="5386330at2759"/>
<keyword evidence="2" id="KW-0539">Nucleus</keyword>
<evidence type="ECO:0000256" key="3">
    <source>
        <dbReference type="SAM" id="MobiDB-lite"/>
    </source>
</evidence>
<organism evidence="4 5">
    <name type="scientific">Colletotrichum orbiculare (strain 104-T / ATCC 96160 / CBS 514.97 / LARS 414 / MAFF 240422)</name>
    <name type="common">Cucumber anthracnose fungus</name>
    <name type="synonym">Colletotrichum lagenarium</name>
    <dbReference type="NCBI Taxonomy" id="1213857"/>
    <lineage>
        <taxon>Eukaryota</taxon>
        <taxon>Fungi</taxon>
        <taxon>Dikarya</taxon>
        <taxon>Ascomycota</taxon>
        <taxon>Pezizomycotina</taxon>
        <taxon>Sordariomycetes</taxon>
        <taxon>Hypocreomycetidae</taxon>
        <taxon>Glomerellales</taxon>
        <taxon>Glomerellaceae</taxon>
        <taxon>Colletotrichum</taxon>
        <taxon>Colletotrichum orbiculare species complex</taxon>
    </lineage>
</organism>
<reference evidence="5" key="1">
    <citation type="journal article" date="2013" name="New Phytol.">
        <title>Comparative genomic and transcriptomic analyses reveal the hemibiotrophic stage shift of Colletotrichum fungi.</title>
        <authorList>
            <person name="Gan P."/>
            <person name="Ikeda K."/>
            <person name="Irieda H."/>
            <person name="Narusaka M."/>
            <person name="O'Connell R.J."/>
            <person name="Narusaka Y."/>
            <person name="Takano Y."/>
            <person name="Kubo Y."/>
            <person name="Shirasu K."/>
        </authorList>
    </citation>
    <scope>NUCLEOTIDE SEQUENCE [LARGE SCALE GENOMIC DNA]</scope>
    <source>
        <strain evidence="5">104-T / ATCC 96160 / CBS 514.97 / LARS 414 / MAFF 240422</strain>
    </source>
</reference>
<evidence type="ECO:0000256" key="2">
    <source>
        <dbReference type="ARBA" id="ARBA00023242"/>
    </source>
</evidence>
<comment type="subcellular location">
    <subcellularLocation>
        <location evidence="1">Nucleus</location>
    </subcellularLocation>
</comment>
<dbReference type="GO" id="GO:0003700">
    <property type="term" value="F:DNA-binding transcription factor activity"/>
    <property type="evidence" value="ECO:0007669"/>
    <property type="project" value="TreeGrafter"/>
</dbReference>